<reference evidence="8" key="1">
    <citation type="journal article" date="2015" name="MBio">
        <title>Genome-Resolved Metagenomic Analysis Reveals Roles for Candidate Phyla and Other Microbial Community Members in Biogeochemical Transformations in Oil Reservoirs.</title>
        <authorList>
            <person name="Hu P."/>
            <person name="Tom L."/>
            <person name="Singh A."/>
            <person name="Thomas B.C."/>
            <person name="Baker B.J."/>
            <person name="Piceno Y.M."/>
            <person name="Andersen G.L."/>
            <person name="Banfield J.F."/>
        </authorList>
    </citation>
    <scope>NUCLEOTIDE SEQUENCE [LARGE SCALE GENOMIC DNA]</scope>
</reference>
<comment type="similarity">
    <text evidence="2">Belongs to the glycosyl hydrolase 3 family.</text>
</comment>
<sequence>MLNRSLAALLVVILAVCIAGCTSAPPGTADAVNRTLDSLSLEEKIGQMLLVGFRGYSVDPDSQIARDIAAGRVGGVILFDRDVALGTSERNIRDPAQVRALTASLQGYAGAIPIFVAVDQEGGAVCRLKESSGFPPTVSARSLGAQENETTTREAGRALAAMVGENGFNLNFGPVVDLAVNPDSPAIGRLNRRFSENATVVAENARWVIEEHHNLGVMTAIKHFPGHGSAMTDTHEGFTDVTGTWTEEELLPYRDLIARGLPDMVMTAHVYNANLDPDYPATLSEPTVTGILRDRLGYSGVVVTDAMDMGAIHDNYDLNESLKLSINAGCDIFLFANNLVYDERIAEKAVGIVKDLVEAGEIPEERIDESCGRILRLKMRYLTPDGEAGMSVSSSADR</sequence>
<dbReference type="GO" id="GO:0004563">
    <property type="term" value="F:beta-N-acetylhexosaminidase activity"/>
    <property type="evidence" value="ECO:0007669"/>
    <property type="project" value="UniProtKB-EC"/>
</dbReference>
<evidence type="ECO:0000256" key="3">
    <source>
        <dbReference type="ARBA" id="ARBA00012663"/>
    </source>
</evidence>
<evidence type="ECO:0000256" key="2">
    <source>
        <dbReference type="ARBA" id="ARBA00005336"/>
    </source>
</evidence>
<gene>
    <name evidence="7" type="ORF">XD82_0192</name>
</gene>
<dbReference type="Gene3D" id="3.20.20.300">
    <property type="entry name" value="Glycoside hydrolase, family 3, N-terminal domain"/>
    <property type="match status" value="1"/>
</dbReference>
<dbReference type="InterPro" id="IPR036962">
    <property type="entry name" value="Glyco_hydro_3_N_sf"/>
</dbReference>
<dbReference type="Pfam" id="PF00933">
    <property type="entry name" value="Glyco_hydro_3"/>
    <property type="match status" value="1"/>
</dbReference>
<evidence type="ECO:0000313" key="7">
    <source>
        <dbReference type="EMBL" id="KUK63663.1"/>
    </source>
</evidence>
<dbReference type="EMBL" id="LGGD01000012">
    <property type="protein sequence ID" value="KUK63663.1"/>
    <property type="molecule type" value="Genomic_DNA"/>
</dbReference>
<organism evidence="7 8">
    <name type="scientific">Methanoculleus marisnigri</name>
    <dbReference type="NCBI Taxonomy" id="2198"/>
    <lineage>
        <taxon>Archaea</taxon>
        <taxon>Methanobacteriati</taxon>
        <taxon>Methanobacteriota</taxon>
        <taxon>Stenosarchaea group</taxon>
        <taxon>Methanomicrobia</taxon>
        <taxon>Methanomicrobiales</taxon>
        <taxon>Methanomicrobiaceae</taxon>
        <taxon>Methanoculleus</taxon>
    </lineage>
</organism>
<dbReference type="InterPro" id="IPR019800">
    <property type="entry name" value="Glyco_hydro_3_AS"/>
</dbReference>
<keyword evidence="5" id="KW-0326">Glycosidase</keyword>
<accession>A0A101GS58</accession>
<evidence type="ECO:0000259" key="6">
    <source>
        <dbReference type="Pfam" id="PF00933"/>
    </source>
</evidence>
<dbReference type="PANTHER" id="PTHR30480">
    <property type="entry name" value="BETA-HEXOSAMINIDASE-RELATED"/>
    <property type="match status" value="1"/>
</dbReference>
<keyword evidence="4 7" id="KW-0378">Hydrolase</keyword>
<dbReference type="Proteomes" id="UP000054323">
    <property type="component" value="Unassembled WGS sequence"/>
</dbReference>
<evidence type="ECO:0000256" key="4">
    <source>
        <dbReference type="ARBA" id="ARBA00022801"/>
    </source>
</evidence>
<feature type="domain" description="Glycoside hydrolase family 3 N-terminal" evidence="6">
    <location>
        <begin position="41"/>
        <end position="377"/>
    </location>
</feature>
<name>A0A101GS58_9EURY</name>
<dbReference type="SUPFAM" id="SSF51445">
    <property type="entry name" value="(Trans)glycosidases"/>
    <property type="match status" value="1"/>
</dbReference>
<evidence type="ECO:0000256" key="5">
    <source>
        <dbReference type="ARBA" id="ARBA00023295"/>
    </source>
</evidence>
<comment type="caution">
    <text evidence="7">The sequence shown here is derived from an EMBL/GenBank/DDBJ whole genome shotgun (WGS) entry which is preliminary data.</text>
</comment>
<dbReference type="InterPro" id="IPR001764">
    <property type="entry name" value="Glyco_hydro_3_N"/>
</dbReference>
<comment type="catalytic activity">
    <reaction evidence="1">
        <text>Hydrolysis of terminal non-reducing N-acetyl-D-hexosamine residues in N-acetyl-beta-D-hexosaminides.</text>
        <dbReference type="EC" id="3.2.1.52"/>
    </reaction>
</comment>
<dbReference type="InterPro" id="IPR050226">
    <property type="entry name" value="NagZ_Beta-hexosaminidase"/>
</dbReference>
<protein>
    <recommendedName>
        <fullName evidence="3">beta-N-acetylhexosaminidase</fullName>
        <ecNumber evidence="3">3.2.1.52</ecNumber>
    </recommendedName>
</protein>
<dbReference type="PROSITE" id="PS00775">
    <property type="entry name" value="GLYCOSYL_HYDROL_F3"/>
    <property type="match status" value="1"/>
</dbReference>
<dbReference type="GO" id="GO:0005975">
    <property type="term" value="P:carbohydrate metabolic process"/>
    <property type="evidence" value="ECO:0007669"/>
    <property type="project" value="InterPro"/>
</dbReference>
<dbReference type="AlphaFoldDB" id="A0A101GS58"/>
<proteinExistence type="inferred from homology"/>
<evidence type="ECO:0000256" key="1">
    <source>
        <dbReference type="ARBA" id="ARBA00001231"/>
    </source>
</evidence>
<dbReference type="PATRIC" id="fig|2198.4.peg.293"/>
<dbReference type="GO" id="GO:0009254">
    <property type="term" value="P:peptidoglycan turnover"/>
    <property type="evidence" value="ECO:0007669"/>
    <property type="project" value="TreeGrafter"/>
</dbReference>
<dbReference type="EC" id="3.2.1.52" evidence="3"/>
<dbReference type="InterPro" id="IPR017853">
    <property type="entry name" value="GH"/>
</dbReference>
<evidence type="ECO:0000313" key="8">
    <source>
        <dbReference type="Proteomes" id="UP000054323"/>
    </source>
</evidence>
<dbReference type="PANTHER" id="PTHR30480:SF13">
    <property type="entry name" value="BETA-HEXOSAMINIDASE"/>
    <property type="match status" value="1"/>
</dbReference>